<protein>
    <submittedName>
        <fullName evidence="1">Uncharacterized protein</fullName>
    </submittedName>
</protein>
<evidence type="ECO:0000313" key="2">
    <source>
        <dbReference type="Proteomes" id="UP000671973"/>
    </source>
</evidence>
<name>A0A858MSD3_9CAUD</name>
<proteinExistence type="predicted"/>
<organism evidence="1 2">
    <name type="scientific">Agrobacterium phage OLIVR1</name>
    <dbReference type="NCBI Taxonomy" id="2723769"/>
    <lineage>
        <taxon>Viruses</taxon>
        <taxon>Duplodnaviria</taxon>
        <taxon>Heunggongvirae</taxon>
        <taxon>Uroviricota</taxon>
        <taxon>Caudoviricetes</taxon>
        <taxon>Schitoviridae</taxon>
        <taxon>Oliverunavirus</taxon>
        <taxon>Oliverunavirus OLIVR1</taxon>
    </lineage>
</organism>
<dbReference type="Proteomes" id="UP000671973">
    <property type="component" value="Segment"/>
</dbReference>
<sequence>MIVLQMSEGRVHWGASPINLSTPRVHPLYTDHGYPHSVAPLLLVAA</sequence>
<evidence type="ECO:0000313" key="1">
    <source>
        <dbReference type="EMBL" id="QIW87211.1"/>
    </source>
</evidence>
<reference evidence="1 2" key="1">
    <citation type="submission" date="2020-03" db="EMBL/GenBank/DDBJ databases">
        <authorList>
            <person name="Holtappels D."/>
            <person name="Bomans J.P.J."/>
            <person name="Lavigne R."/>
            <person name="Wagemans J."/>
        </authorList>
    </citation>
    <scope>NUCLEOTIDE SEQUENCE [LARGE SCALE GENOMIC DNA]</scope>
    <source>
        <strain evidence="1 2">OLIVR1</strain>
    </source>
</reference>
<accession>A0A858MSD3</accession>
<gene>
    <name evidence="1" type="ORF">Ab1vBOLIVR1_gp16</name>
</gene>
<keyword evidence="2" id="KW-1185">Reference proteome</keyword>
<dbReference type="EMBL" id="MT234338">
    <property type="protein sequence ID" value="QIW87211.1"/>
    <property type="molecule type" value="Genomic_DNA"/>
</dbReference>